<name>A0A7Y9IXA5_9BURK</name>
<organism evidence="1 2">
    <name type="scientific">Pigmentiphaga litoralis</name>
    <dbReference type="NCBI Taxonomy" id="516702"/>
    <lineage>
        <taxon>Bacteria</taxon>
        <taxon>Pseudomonadati</taxon>
        <taxon>Pseudomonadota</taxon>
        <taxon>Betaproteobacteria</taxon>
        <taxon>Burkholderiales</taxon>
        <taxon>Alcaligenaceae</taxon>
        <taxon>Pigmentiphaga</taxon>
    </lineage>
</organism>
<dbReference type="RefSeq" id="WP_179588837.1">
    <property type="nucleotide sequence ID" value="NZ_JACBYR010000002.1"/>
</dbReference>
<comment type="caution">
    <text evidence="1">The sequence shown here is derived from an EMBL/GenBank/DDBJ whole genome shotgun (WGS) entry which is preliminary data.</text>
</comment>
<evidence type="ECO:0000313" key="1">
    <source>
        <dbReference type="EMBL" id="NYE84800.1"/>
    </source>
</evidence>
<dbReference type="EMBL" id="JACBYR010000002">
    <property type="protein sequence ID" value="NYE84800.1"/>
    <property type="molecule type" value="Genomic_DNA"/>
</dbReference>
<protein>
    <submittedName>
        <fullName evidence="1">Uncharacterized protein</fullName>
    </submittedName>
</protein>
<proteinExistence type="predicted"/>
<sequence length="76" mass="8307">MLAASAAIATENPGFFGVATVKPNGEICLQLRSAEPGRPVAESYQCYGPRHPDFAMIREHVGPIRPGEEKVIRPFR</sequence>
<accession>A0A7Y9IXA5</accession>
<evidence type="ECO:0000313" key="2">
    <source>
        <dbReference type="Proteomes" id="UP000542125"/>
    </source>
</evidence>
<keyword evidence="2" id="KW-1185">Reference proteome</keyword>
<dbReference type="Proteomes" id="UP000542125">
    <property type="component" value="Unassembled WGS sequence"/>
</dbReference>
<dbReference type="AlphaFoldDB" id="A0A7Y9IXA5"/>
<reference evidence="1 2" key="1">
    <citation type="submission" date="2020-07" db="EMBL/GenBank/DDBJ databases">
        <title>Genomic Encyclopedia of Type Strains, Phase IV (KMG-V): Genome sequencing to study the core and pangenomes of soil and plant-associated prokaryotes.</title>
        <authorList>
            <person name="Whitman W."/>
        </authorList>
    </citation>
    <scope>NUCLEOTIDE SEQUENCE [LARGE SCALE GENOMIC DNA]</scope>
    <source>
        <strain evidence="1 2">SAS40</strain>
    </source>
</reference>
<gene>
    <name evidence="1" type="ORF">FHW18_004107</name>
</gene>